<gene>
    <name evidence="1" type="ORF">NJ75_02650</name>
</gene>
<dbReference type="InterPro" id="IPR036390">
    <property type="entry name" value="WH_DNA-bd_sf"/>
</dbReference>
<dbReference type="SUPFAM" id="SSF46785">
    <property type="entry name" value="Winged helix' DNA-binding domain"/>
    <property type="match status" value="1"/>
</dbReference>
<dbReference type="STRING" id="48936.NJ75_02650"/>
<dbReference type="Proteomes" id="UP000031338">
    <property type="component" value="Unassembled WGS sequence"/>
</dbReference>
<dbReference type="InterPro" id="IPR036388">
    <property type="entry name" value="WH-like_DNA-bd_sf"/>
</dbReference>
<comment type="caution">
    <text evidence="1">The sequence shown here is derived from an EMBL/GenBank/DDBJ whole genome shotgun (WGS) entry which is preliminary data.</text>
</comment>
<proteinExistence type="predicted"/>
<evidence type="ECO:0000313" key="2">
    <source>
        <dbReference type="Proteomes" id="UP000031338"/>
    </source>
</evidence>
<name>A0A0B9A4W4_9SPHN</name>
<dbReference type="Gene3D" id="1.10.10.10">
    <property type="entry name" value="Winged helix-like DNA-binding domain superfamily/Winged helix DNA-binding domain"/>
    <property type="match status" value="1"/>
</dbReference>
<sequence length="126" mass="13657">MKRLKLKIQLYCGNEIAMGPGKADLLDAIDREGSISGAARAMDMSYRRAWLLVDAMNRCWREPLVQTSPGSAKGGGARLTALGIAVLHHYRALQERLQGSSECAAYLALAEALLADPKASRKGDRT</sequence>
<organism evidence="1 2">
    <name type="scientific">Novosphingobium subterraneum</name>
    <dbReference type="NCBI Taxonomy" id="48936"/>
    <lineage>
        <taxon>Bacteria</taxon>
        <taxon>Pseudomonadati</taxon>
        <taxon>Pseudomonadota</taxon>
        <taxon>Alphaproteobacteria</taxon>
        <taxon>Sphingomonadales</taxon>
        <taxon>Sphingomonadaceae</taxon>
        <taxon>Novosphingobium</taxon>
    </lineage>
</organism>
<dbReference type="AlphaFoldDB" id="A0A0B9A4W4"/>
<dbReference type="PANTHER" id="PTHR30432">
    <property type="entry name" value="TRANSCRIPTIONAL REGULATOR MODE"/>
    <property type="match status" value="1"/>
</dbReference>
<dbReference type="EMBL" id="JRVC01000012">
    <property type="protein sequence ID" value="KHS45631.1"/>
    <property type="molecule type" value="Genomic_DNA"/>
</dbReference>
<dbReference type="PATRIC" id="fig|48936.3.peg.2658"/>
<accession>A0A0B9A4W4</accession>
<dbReference type="InterPro" id="IPR051815">
    <property type="entry name" value="Molybdate_resp_trans_reg"/>
</dbReference>
<protein>
    <submittedName>
        <fullName evidence="1">ModE family transcriptional regulator</fullName>
    </submittedName>
</protein>
<dbReference type="RefSeq" id="WP_039335275.1">
    <property type="nucleotide sequence ID" value="NZ_JRVC01000012.1"/>
</dbReference>
<evidence type="ECO:0000313" key="1">
    <source>
        <dbReference type="EMBL" id="KHS45631.1"/>
    </source>
</evidence>
<dbReference type="PANTHER" id="PTHR30432:SF1">
    <property type="entry name" value="DNA-BINDING TRANSCRIPTIONAL DUAL REGULATOR MODE"/>
    <property type="match status" value="1"/>
</dbReference>
<keyword evidence="2" id="KW-1185">Reference proteome</keyword>
<reference evidence="1 2" key="1">
    <citation type="submission" date="2014-10" db="EMBL/GenBank/DDBJ databases">
        <title>Draft genome sequence of Novosphingobium subterraneum DSM 12447.</title>
        <authorList>
            <person name="Gan H.M."/>
            <person name="Gan H.Y."/>
            <person name="Savka M.A."/>
        </authorList>
    </citation>
    <scope>NUCLEOTIDE SEQUENCE [LARGE SCALE GENOMIC DNA]</scope>
    <source>
        <strain evidence="1 2">DSM 12447</strain>
    </source>
</reference>